<dbReference type="RefSeq" id="WP_382203324.1">
    <property type="nucleotide sequence ID" value="NZ_JBHTCA010000006.1"/>
</dbReference>
<dbReference type="PROSITE" id="PS51318">
    <property type="entry name" value="TAT"/>
    <property type="match status" value="1"/>
</dbReference>
<dbReference type="PIRSF" id="PIRSF017082">
    <property type="entry name" value="YflP"/>
    <property type="match status" value="1"/>
</dbReference>
<comment type="caution">
    <text evidence="2">The sequence shown here is derived from an EMBL/GenBank/DDBJ whole genome shotgun (WGS) entry which is preliminary data.</text>
</comment>
<name>A0ABW2QIV9_9BURK</name>
<gene>
    <name evidence="2" type="ORF">ACFQPB_10975</name>
</gene>
<dbReference type="InterPro" id="IPR006311">
    <property type="entry name" value="TAT_signal"/>
</dbReference>
<sequence length="332" mass="35343">MNHHPLNRRHLLQMAAAGGTAALWPQAQAQSVWPSRAITLIAPNAPGGPADTLARVVTTSLSQQLGTSVVVDNKPGAAGKIGIQAMLRAPRDGHVVAVTSVTAMSALPVFDPQVGYRSPEDFEPLVLAVRTPAVWCVHPSLGVKNLAQLVALAKSKPGVLNYASFGTNSSSHLAQEDFFRRVDIRLTHVPYKGESEGMTALLSNQVQVMMISGAAKPHVEAGKLTALATTSADTWEVFPKLVTASRSGVLQLAHYSYEPWLGFSAAAGTPAETVTRLQNALRDALRTPEAQATLGKLGYRVVAGSAQDMRNAIEQDMTLYRVLLRSGRVSVS</sequence>
<accession>A0ABW2QIV9</accession>
<evidence type="ECO:0000313" key="2">
    <source>
        <dbReference type="EMBL" id="MFC7409383.1"/>
    </source>
</evidence>
<organism evidence="2 3">
    <name type="scientific">Hydrogenophaga atypica</name>
    <dbReference type="NCBI Taxonomy" id="249409"/>
    <lineage>
        <taxon>Bacteria</taxon>
        <taxon>Pseudomonadati</taxon>
        <taxon>Pseudomonadota</taxon>
        <taxon>Betaproteobacteria</taxon>
        <taxon>Burkholderiales</taxon>
        <taxon>Comamonadaceae</taxon>
        <taxon>Hydrogenophaga</taxon>
    </lineage>
</organism>
<proteinExistence type="inferred from homology"/>
<dbReference type="EMBL" id="JBHTCA010000006">
    <property type="protein sequence ID" value="MFC7409383.1"/>
    <property type="molecule type" value="Genomic_DNA"/>
</dbReference>
<reference evidence="3" key="1">
    <citation type="journal article" date="2019" name="Int. J. Syst. Evol. Microbiol.">
        <title>The Global Catalogue of Microorganisms (GCM) 10K type strain sequencing project: providing services to taxonomists for standard genome sequencing and annotation.</title>
        <authorList>
            <consortium name="The Broad Institute Genomics Platform"/>
            <consortium name="The Broad Institute Genome Sequencing Center for Infectious Disease"/>
            <person name="Wu L."/>
            <person name="Ma J."/>
        </authorList>
    </citation>
    <scope>NUCLEOTIDE SEQUENCE [LARGE SCALE GENOMIC DNA]</scope>
    <source>
        <strain evidence="3">CGMCC 1.12371</strain>
    </source>
</reference>
<protein>
    <submittedName>
        <fullName evidence="2">Bug family tripartite tricarboxylate transporter substrate binding protein</fullName>
    </submittedName>
</protein>
<evidence type="ECO:0000313" key="3">
    <source>
        <dbReference type="Proteomes" id="UP001596501"/>
    </source>
</evidence>
<dbReference type="PANTHER" id="PTHR42928:SF5">
    <property type="entry name" value="BLR1237 PROTEIN"/>
    <property type="match status" value="1"/>
</dbReference>
<dbReference type="PANTHER" id="PTHR42928">
    <property type="entry name" value="TRICARBOXYLATE-BINDING PROTEIN"/>
    <property type="match status" value="1"/>
</dbReference>
<dbReference type="Pfam" id="PF03401">
    <property type="entry name" value="TctC"/>
    <property type="match status" value="1"/>
</dbReference>
<dbReference type="Gene3D" id="3.40.190.150">
    <property type="entry name" value="Bordetella uptake gene, domain 1"/>
    <property type="match status" value="1"/>
</dbReference>
<dbReference type="SUPFAM" id="SSF53850">
    <property type="entry name" value="Periplasmic binding protein-like II"/>
    <property type="match status" value="1"/>
</dbReference>
<dbReference type="InterPro" id="IPR005064">
    <property type="entry name" value="BUG"/>
</dbReference>
<dbReference type="Gene3D" id="3.40.190.10">
    <property type="entry name" value="Periplasmic binding protein-like II"/>
    <property type="match status" value="1"/>
</dbReference>
<keyword evidence="3" id="KW-1185">Reference proteome</keyword>
<comment type="similarity">
    <text evidence="1">Belongs to the UPF0065 (bug) family.</text>
</comment>
<dbReference type="CDD" id="cd07012">
    <property type="entry name" value="PBP2_Bug_TTT"/>
    <property type="match status" value="1"/>
</dbReference>
<dbReference type="InterPro" id="IPR042100">
    <property type="entry name" value="Bug_dom1"/>
</dbReference>
<dbReference type="Proteomes" id="UP001596501">
    <property type="component" value="Unassembled WGS sequence"/>
</dbReference>
<evidence type="ECO:0000256" key="1">
    <source>
        <dbReference type="ARBA" id="ARBA00006987"/>
    </source>
</evidence>